<organism evidence="2 3">
    <name type="scientific">Glossina pallidipes</name>
    <name type="common">Tsetse fly</name>
    <dbReference type="NCBI Taxonomy" id="7398"/>
    <lineage>
        <taxon>Eukaryota</taxon>
        <taxon>Metazoa</taxon>
        <taxon>Ecdysozoa</taxon>
        <taxon>Arthropoda</taxon>
        <taxon>Hexapoda</taxon>
        <taxon>Insecta</taxon>
        <taxon>Pterygota</taxon>
        <taxon>Neoptera</taxon>
        <taxon>Endopterygota</taxon>
        <taxon>Diptera</taxon>
        <taxon>Brachycera</taxon>
        <taxon>Muscomorpha</taxon>
        <taxon>Hippoboscoidea</taxon>
        <taxon>Glossinidae</taxon>
        <taxon>Glossina</taxon>
    </lineage>
</organism>
<keyword evidence="1" id="KW-0812">Transmembrane</keyword>
<sequence>MVIGIYDILKAFFDLVKAIDIFYYLPVVELPLLSVLMVVTTFPAFVAVSSNLFPRYQLQLDEIFPLFRILLKFQSDVVPVALWLLDDEPVGRLWDYVAVADAAAELVYAVFVFVHDVDVGIEIEIAAVADVDGVAGRLTSNLELPAVQLFVRKTAKLPAEH</sequence>
<keyword evidence="1" id="KW-0472">Membrane</keyword>
<keyword evidence="3" id="KW-1185">Reference proteome</keyword>
<dbReference type="AlphaFoldDB" id="A0A1A9ZSN6"/>
<reference evidence="3" key="1">
    <citation type="submission" date="2014-03" db="EMBL/GenBank/DDBJ databases">
        <authorList>
            <person name="Aksoy S."/>
            <person name="Warren W."/>
            <person name="Wilson R.K."/>
        </authorList>
    </citation>
    <scope>NUCLEOTIDE SEQUENCE [LARGE SCALE GENOMIC DNA]</scope>
    <source>
        <strain evidence="3">IAEA</strain>
    </source>
</reference>
<protein>
    <submittedName>
        <fullName evidence="2">Uncharacterized protein</fullName>
    </submittedName>
</protein>
<evidence type="ECO:0000313" key="3">
    <source>
        <dbReference type="Proteomes" id="UP000092445"/>
    </source>
</evidence>
<feature type="transmembrane region" description="Helical" evidence="1">
    <location>
        <begin position="32"/>
        <end position="53"/>
    </location>
</feature>
<evidence type="ECO:0000256" key="1">
    <source>
        <dbReference type="SAM" id="Phobius"/>
    </source>
</evidence>
<proteinExistence type="predicted"/>
<keyword evidence="1" id="KW-1133">Transmembrane helix</keyword>
<accession>A0A1A9ZSN6</accession>
<name>A0A1A9ZSN6_GLOPL</name>
<reference evidence="2" key="2">
    <citation type="submission" date="2020-05" db="UniProtKB">
        <authorList>
            <consortium name="EnsemblMetazoa"/>
        </authorList>
    </citation>
    <scope>IDENTIFICATION</scope>
    <source>
        <strain evidence="2">IAEA</strain>
    </source>
</reference>
<dbReference type="EnsemblMetazoa" id="GPAI023761-RA">
    <property type="protein sequence ID" value="GPAI023761-PA"/>
    <property type="gene ID" value="GPAI023761"/>
</dbReference>
<dbReference type="Proteomes" id="UP000092445">
    <property type="component" value="Unassembled WGS sequence"/>
</dbReference>
<evidence type="ECO:0000313" key="2">
    <source>
        <dbReference type="EnsemblMetazoa" id="GPAI023761-PA"/>
    </source>
</evidence>
<dbReference type="VEuPathDB" id="VectorBase:GPAI023761"/>